<dbReference type="InterPro" id="IPR007630">
    <property type="entry name" value="RNA_pol_sigma70_r4"/>
</dbReference>
<evidence type="ECO:0000313" key="9">
    <source>
        <dbReference type="EMBL" id="NNJ26476.1"/>
    </source>
</evidence>
<evidence type="ECO:0000259" key="7">
    <source>
        <dbReference type="Pfam" id="PF04542"/>
    </source>
</evidence>
<dbReference type="Proteomes" id="UP000609651">
    <property type="component" value="Unassembled WGS sequence"/>
</dbReference>
<keyword evidence="10" id="KW-1185">Reference proteome</keyword>
<feature type="region of interest" description="Disordered" evidence="6">
    <location>
        <begin position="336"/>
        <end position="361"/>
    </location>
</feature>
<dbReference type="PANTHER" id="PTHR43133:SF51">
    <property type="entry name" value="RNA POLYMERASE SIGMA FACTOR"/>
    <property type="match status" value="1"/>
</dbReference>
<dbReference type="InterPro" id="IPR013325">
    <property type="entry name" value="RNA_pol_sigma_r2"/>
</dbReference>
<evidence type="ECO:0000256" key="1">
    <source>
        <dbReference type="ARBA" id="ARBA00010641"/>
    </source>
</evidence>
<evidence type="ECO:0008006" key="11">
    <source>
        <dbReference type="Google" id="ProtNLM"/>
    </source>
</evidence>
<organism evidence="9 10">
    <name type="scientific">Alienimonas chondri</name>
    <dbReference type="NCBI Taxonomy" id="2681879"/>
    <lineage>
        <taxon>Bacteria</taxon>
        <taxon>Pseudomonadati</taxon>
        <taxon>Planctomycetota</taxon>
        <taxon>Planctomycetia</taxon>
        <taxon>Planctomycetales</taxon>
        <taxon>Planctomycetaceae</taxon>
        <taxon>Alienimonas</taxon>
    </lineage>
</organism>
<dbReference type="Pfam" id="PF04545">
    <property type="entry name" value="Sigma70_r4"/>
    <property type="match status" value="1"/>
</dbReference>
<comment type="caution">
    <text evidence="9">The sequence shown here is derived from an EMBL/GenBank/DDBJ whole genome shotgun (WGS) entry which is preliminary data.</text>
</comment>
<name>A0ABX1VI44_9PLAN</name>
<keyword evidence="5" id="KW-0804">Transcription</keyword>
<gene>
    <name evidence="9" type="ORF">LzC2_25630</name>
</gene>
<feature type="compositionally biased region" description="Low complexity" evidence="6">
    <location>
        <begin position="336"/>
        <end position="347"/>
    </location>
</feature>
<dbReference type="InterPro" id="IPR013324">
    <property type="entry name" value="RNA_pol_sigma_r3/r4-like"/>
</dbReference>
<protein>
    <recommendedName>
        <fullName evidence="11">Sigma-70 family RNA polymerase sigma factor</fullName>
    </recommendedName>
</protein>
<feature type="region of interest" description="Disordered" evidence="6">
    <location>
        <begin position="146"/>
        <end position="171"/>
    </location>
</feature>
<keyword evidence="3" id="KW-0731">Sigma factor</keyword>
<dbReference type="Gene3D" id="1.10.10.10">
    <property type="entry name" value="Winged helix-like DNA-binding domain superfamily/Winged helix DNA-binding domain"/>
    <property type="match status" value="1"/>
</dbReference>
<evidence type="ECO:0000256" key="2">
    <source>
        <dbReference type="ARBA" id="ARBA00023015"/>
    </source>
</evidence>
<feature type="domain" description="RNA polymerase sigma-70 region 4" evidence="8">
    <location>
        <begin position="185"/>
        <end position="233"/>
    </location>
</feature>
<evidence type="ECO:0000256" key="3">
    <source>
        <dbReference type="ARBA" id="ARBA00023082"/>
    </source>
</evidence>
<dbReference type="InterPro" id="IPR007627">
    <property type="entry name" value="RNA_pol_sigma70_r2"/>
</dbReference>
<evidence type="ECO:0000259" key="8">
    <source>
        <dbReference type="Pfam" id="PF04545"/>
    </source>
</evidence>
<keyword evidence="4" id="KW-0238">DNA-binding</keyword>
<evidence type="ECO:0000256" key="4">
    <source>
        <dbReference type="ARBA" id="ARBA00023125"/>
    </source>
</evidence>
<keyword evidence="2" id="KW-0805">Transcription regulation</keyword>
<evidence type="ECO:0000256" key="6">
    <source>
        <dbReference type="SAM" id="MobiDB-lite"/>
    </source>
</evidence>
<evidence type="ECO:0000256" key="5">
    <source>
        <dbReference type="ARBA" id="ARBA00023163"/>
    </source>
</evidence>
<feature type="compositionally biased region" description="Basic and acidic residues" evidence="6">
    <location>
        <begin position="146"/>
        <end position="158"/>
    </location>
</feature>
<proteinExistence type="inferred from homology"/>
<dbReference type="EMBL" id="WTPX01000080">
    <property type="protein sequence ID" value="NNJ26476.1"/>
    <property type="molecule type" value="Genomic_DNA"/>
</dbReference>
<dbReference type="SUPFAM" id="SSF88659">
    <property type="entry name" value="Sigma3 and sigma4 domains of RNA polymerase sigma factors"/>
    <property type="match status" value="1"/>
</dbReference>
<accession>A0ABX1VI44</accession>
<dbReference type="SUPFAM" id="SSF88946">
    <property type="entry name" value="Sigma2 domain of RNA polymerase sigma factors"/>
    <property type="match status" value="1"/>
</dbReference>
<dbReference type="InterPro" id="IPR014284">
    <property type="entry name" value="RNA_pol_sigma-70_dom"/>
</dbReference>
<dbReference type="InterPro" id="IPR036388">
    <property type="entry name" value="WH-like_DNA-bd_sf"/>
</dbReference>
<dbReference type="PANTHER" id="PTHR43133">
    <property type="entry name" value="RNA POLYMERASE ECF-TYPE SIGMA FACTO"/>
    <property type="match status" value="1"/>
</dbReference>
<sequence length="361" mass="37802">MALKTCPEKPPMIAAAPAAGTALNRRANGRPAFTGPSFTETEEDLADLPDRALLVRFVERRDEAAFATLVERYGPLVAGAGRRTVGGGPGSLADADDALQATFLSLARNATKLIDRMGPERTLGGWLYRVAVNAVLQAKRSDVARRRREKAVAREERPGSSPPAAGAPLADVQRSEELDALEEELAALPPGERGAVVLCHLRGRTQRQAAKELGVPFGTFRRRLDAARGRLRERLEARGVTVGAAALVALFEQIQTAGAGTLHAAEATAIAAEVTKQLPPPHVLSPRVPIAPPSPASRPTALSWEPILTTAAGLAVGLLAAVGLFDLLGGGFSEESSPSPAPFVSSPDDLGAPIRGTADLM</sequence>
<comment type="similarity">
    <text evidence="1">Belongs to the sigma-70 factor family. ECF subfamily.</text>
</comment>
<reference evidence="9 10" key="1">
    <citation type="journal article" date="2020" name="Syst. Appl. Microbiol.">
        <title>Alienimonas chondri sp. nov., a novel planctomycete isolated from the biofilm of the red alga Chondrus crispus.</title>
        <authorList>
            <person name="Vitorino I."/>
            <person name="Albuquerque L."/>
            <person name="Wiegand S."/>
            <person name="Kallscheuer N."/>
            <person name="da Costa M.S."/>
            <person name="Lobo-da-Cunha A."/>
            <person name="Jogler C."/>
            <person name="Lage O.M."/>
        </authorList>
    </citation>
    <scope>NUCLEOTIDE SEQUENCE [LARGE SCALE GENOMIC DNA]</scope>
    <source>
        <strain evidence="9 10">LzC2</strain>
    </source>
</reference>
<dbReference type="NCBIfam" id="TIGR02937">
    <property type="entry name" value="sigma70-ECF"/>
    <property type="match status" value="1"/>
</dbReference>
<dbReference type="Gene3D" id="1.10.1740.10">
    <property type="match status" value="1"/>
</dbReference>
<evidence type="ECO:0000313" key="10">
    <source>
        <dbReference type="Proteomes" id="UP000609651"/>
    </source>
</evidence>
<dbReference type="Pfam" id="PF04542">
    <property type="entry name" value="Sigma70_r2"/>
    <property type="match status" value="1"/>
</dbReference>
<feature type="domain" description="RNA polymerase sigma-70 region 2" evidence="7">
    <location>
        <begin position="69"/>
        <end position="141"/>
    </location>
</feature>
<dbReference type="InterPro" id="IPR039425">
    <property type="entry name" value="RNA_pol_sigma-70-like"/>
</dbReference>